<comment type="caution">
    <text evidence="1">The sequence shown here is derived from an EMBL/GenBank/DDBJ whole genome shotgun (WGS) entry which is preliminary data.</text>
</comment>
<keyword evidence="2" id="KW-1185">Reference proteome</keyword>
<dbReference type="Gene3D" id="1.10.150.280">
    <property type="entry name" value="AF1531-like domain"/>
    <property type="match status" value="2"/>
</dbReference>
<name>A0A2G0CFI0_9BACT</name>
<dbReference type="Pfam" id="PF12836">
    <property type="entry name" value="HHH_3"/>
    <property type="match status" value="2"/>
</dbReference>
<accession>A0A2G0CFI0</accession>
<organism evidence="1 2">
    <name type="scientific">Neolewinella marina</name>
    <dbReference type="NCBI Taxonomy" id="438751"/>
    <lineage>
        <taxon>Bacteria</taxon>
        <taxon>Pseudomonadati</taxon>
        <taxon>Bacteroidota</taxon>
        <taxon>Saprospiria</taxon>
        <taxon>Saprospirales</taxon>
        <taxon>Lewinellaceae</taxon>
        <taxon>Neolewinella</taxon>
    </lineage>
</organism>
<protein>
    <recommendedName>
        <fullName evidence="3">Helix-hairpin-helix domain-containing protein</fullName>
    </recommendedName>
</protein>
<evidence type="ECO:0000313" key="1">
    <source>
        <dbReference type="EMBL" id="PHK98743.1"/>
    </source>
</evidence>
<dbReference type="RefSeq" id="WP_099106353.1">
    <property type="nucleotide sequence ID" value="NZ_JAATJF010000001.1"/>
</dbReference>
<sequence length="369" mass="41385">MSTSPWTYTRNQRGGLMLLLLLLAGAYGLTRLSGPPGPEDYDHQDGELLAAAEQLRLAAASQSDKPANVREDFPFDPNTVSHRDLRRLGLSDRQATAWVRYREKRPFRTVEDISRLRVLHPDQASHLQNLAYLPPTVADPENRPAAAEVPAERFFFDPNTVSADSFRRLGFSERETNALLKYRSYRPVTFRQPEDLLRVSALDSQHLAAVLDLVRIAVQPSVEPAPAATPGKQTDTLVYVDINRATVVDWTQLPGIGPYRAERIVKYREALGGFATVAQVGTTYGLPDSVYTTIAPRLRGSPILRPLYINRLDANELARHPLLKRSTATVIVRYRENHGPFHSAEDLKKVRALSTENLSELLPYLNFDP</sequence>
<dbReference type="InterPro" id="IPR051675">
    <property type="entry name" value="Endo/Exo/Phosphatase_dom_1"/>
</dbReference>
<proteinExistence type="predicted"/>
<evidence type="ECO:0000313" key="2">
    <source>
        <dbReference type="Proteomes" id="UP000226437"/>
    </source>
</evidence>
<dbReference type="EMBL" id="PDLO01000003">
    <property type="protein sequence ID" value="PHK98743.1"/>
    <property type="molecule type" value="Genomic_DNA"/>
</dbReference>
<dbReference type="InterPro" id="IPR010994">
    <property type="entry name" value="RuvA_2-like"/>
</dbReference>
<evidence type="ECO:0008006" key="3">
    <source>
        <dbReference type="Google" id="ProtNLM"/>
    </source>
</evidence>
<dbReference type="AlphaFoldDB" id="A0A2G0CFI0"/>
<gene>
    <name evidence="1" type="ORF">CGL56_09765</name>
</gene>
<dbReference type="PANTHER" id="PTHR21180">
    <property type="entry name" value="ENDONUCLEASE/EXONUCLEASE/PHOSPHATASE FAMILY DOMAIN-CONTAINING PROTEIN 1"/>
    <property type="match status" value="1"/>
</dbReference>
<reference evidence="1 2" key="1">
    <citation type="submission" date="2017-10" db="EMBL/GenBank/DDBJ databases">
        <title>The draft genome sequence of Lewinella marina KCTC 32374.</title>
        <authorList>
            <person name="Wang K."/>
        </authorList>
    </citation>
    <scope>NUCLEOTIDE SEQUENCE [LARGE SCALE GENOMIC DNA]</scope>
    <source>
        <strain evidence="1 2">MKG-38</strain>
    </source>
</reference>
<dbReference type="SUPFAM" id="SSF47781">
    <property type="entry name" value="RuvA domain 2-like"/>
    <property type="match status" value="3"/>
</dbReference>
<dbReference type="PANTHER" id="PTHR21180:SF32">
    <property type="entry name" value="ENDONUCLEASE_EXONUCLEASE_PHOSPHATASE FAMILY DOMAIN-CONTAINING PROTEIN 1"/>
    <property type="match status" value="1"/>
</dbReference>
<dbReference type="Proteomes" id="UP000226437">
    <property type="component" value="Unassembled WGS sequence"/>
</dbReference>
<dbReference type="OrthoDB" id="981124at2"/>